<dbReference type="EMBL" id="QEWP01000017">
    <property type="protein sequence ID" value="PWD98253.1"/>
    <property type="molecule type" value="Genomic_DNA"/>
</dbReference>
<proteinExistence type="predicted"/>
<sequence>MFDNSADVLDDYREVWSPIPIMAPVKNQLDELLQRIQETDNTSQLSSSQITEKKFHSHFNKKSAYQDPYPNSHLVW</sequence>
<evidence type="ECO:0000313" key="1">
    <source>
        <dbReference type="EMBL" id="PWD98253.1"/>
    </source>
</evidence>
<gene>
    <name evidence="1" type="ORF">DDZ16_16610</name>
</gene>
<evidence type="ECO:0000313" key="2">
    <source>
        <dbReference type="Proteomes" id="UP000244956"/>
    </source>
</evidence>
<dbReference type="Proteomes" id="UP000244956">
    <property type="component" value="Unassembled WGS sequence"/>
</dbReference>
<keyword evidence="2" id="KW-1185">Reference proteome</keyword>
<reference evidence="1 2" key="1">
    <citation type="submission" date="2018-05" db="EMBL/GenBank/DDBJ databases">
        <title>Marinilabilia rubrum sp. nov., isolated from saltern sediment.</title>
        <authorList>
            <person name="Zhang R."/>
        </authorList>
    </citation>
    <scope>NUCLEOTIDE SEQUENCE [LARGE SCALE GENOMIC DNA]</scope>
    <source>
        <strain evidence="1 2">WTE16</strain>
    </source>
</reference>
<accession>A0A2U2B5E3</accession>
<dbReference type="AlphaFoldDB" id="A0A2U2B5E3"/>
<protein>
    <submittedName>
        <fullName evidence="1">Uncharacterized protein</fullName>
    </submittedName>
</protein>
<comment type="caution">
    <text evidence="1">The sequence shown here is derived from an EMBL/GenBank/DDBJ whole genome shotgun (WGS) entry which is preliminary data.</text>
</comment>
<organism evidence="1 2">
    <name type="scientific">Marinilabilia rubra</name>
    <dbReference type="NCBI Taxonomy" id="2162893"/>
    <lineage>
        <taxon>Bacteria</taxon>
        <taxon>Pseudomonadati</taxon>
        <taxon>Bacteroidota</taxon>
        <taxon>Bacteroidia</taxon>
        <taxon>Marinilabiliales</taxon>
        <taxon>Marinilabiliaceae</taxon>
        <taxon>Marinilabilia</taxon>
    </lineage>
</organism>
<name>A0A2U2B5E3_9BACT</name>
<dbReference type="RefSeq" id="WP_109265604.1">
    <property type="nucleotide sequence ID" value="NZ_QEWP01000017.1"/>
</dbReference>